<dbReference type="Proteomes" id="UP000320333">
    <property type="component" value="Unassembled WGS sequence"/>
</dbReference>
<evidence type="ECO:0000256" key="4">
    <source>
        <dbReference type="ARBA" id="ARBA00022792"/>
    </source>
</evidence>
<dbReference type="InterPro" id="IPR004203">
    <property type="entry name" value="Cyt_c_oxidase_su4_fam"/>
</dbReference>
<evidence type="ECO:0000256" key="2">
    <source>
        <dbReference type="ARBA" id="ARBA00008135"/>
    </source>
</evidence>
<dbReference type="SUPFAM" id="SSF81406">
    <property type="entry name" value="Mitochondrial cytochrome c oxidase subunit IV"/>
    <property type="match status" value="1"/>
</dbReference>
<dbReference type="PANTHER" id="PTHR10707">
    <property type="entry name" value="CYTOCHROME C OXIDASE SUBUNIT IV"/>
    <property type="match status" value="1"/>
</dbReference>
<dbReference type="EMBL" id="QEAP01000136">
    <property type="protein sequence ID" value="TPX74251.1"/>
    <property type="molecule type" value="Genomic_DNA"/>
</dbReference>
<organism evidence="11 12">
    <name type="scientific">Chytriomyces confervae</name>
    <dbReference type="NCBI Taxonomy" id="246404"/>
    <lineage>
        <taxon>Eukaryota</taxon>
        <taxon>Fungi</taxon>
        <taxon>Fungi incertae sedis</taxon>
        <taxon>Chytridiomycota</taxon>
        <taxon>Chytridiomycota incertae sedis</taxon>
        <taxon>Chytridiomycetes</taxon>
        <taxon>Chytridiales</taxon>
        <taxon>Chytriomycetaceae</taxon>
        <taxon>Chytriomyces</taxon>
    </lineage>
</organism>
<protein>
    <recommendedName>
        <fullName evidence="13">Cytochrome c oxidase subunit IV</fullName>
    </recommendedName>
</protein>
<keyword evidence="8" id="KW-0496">Mitochondrion</keyword>
<dbReference type="Pfam" id="PF02936">
    <property type="entry name" value="COX4"/>
    <property type="match status" value="1"/>
</dbReference>
<keyword evidence="3 10" id="KW-0812">Transmembrane</keyword>
<evidence type="ECO:0008006" key="13">
    <source>
        <dbReference type="Google" id="ProtNLM"/>
    </source>
</evidence>
<dbReference type="GO" id="GO:0016491">
    <property type="term" value="F:oxidoreductase activity"/>
    <property type="evidence" value="ECO:0007669"/>
    <property type="project" value="UniProtKB-KW"/>
</dbReference>
<evidence type="ECO:0000256" key="3">
    <source>
        <dbReference type="ARBA" id="ARBA00022692"/>
    </source>
</evidence>
<keyword evidence="5" id="KW-0809">Transit peptide</keyword>
<reference evidence="11 12" key="1">
    <citation type="journal article" date="2019" name="Sci. Rep.">
        <title>Comparative genomics of chytrid fungi reveal insights into the obligate biotrophic and pathogenic lifestyle of Synchytrium endobioticum.</title>
        <authorList>
            <person name="van de Vossenberg B.T.L.H."/>
            <person name="Warris S."/>
            <person name="Nguyen H.D.T."/>
            <person name="van Gent-Pelzer M.P.E."/>
            <person name="Joly D.L."/>
            <person name="van de Geest H.C."/>
            <person name="Bonants P.J.M."/>
            <person name="Smith D.S."/>
            <person name="Levesque C.A."/>
            <person name="van der Lee T.A.J."/>
        </authorList>
    </citation>
    <scope>NUCLEOTIDE SEQUENCE [LARGE SCALE GENOMIC DNA]</scope>
    <source>
        <strain evidence="11 12">CBS 675.73</strain>
    </source>
</reference>
<name>A0A507FD30_9FUNG</name>
<keyword evidence="9 10" id="KW-0472">Membrane</keyword>
<feature type="transmembrane region" description="Helical" evidence="10">
    <location>
        <begin position="92"/>
        <end position="110"/>
    </location>
</feature>
<sequence>MNSLSTVGLRSLKLSMSRGISTRVSAASIASLESRWGKLPEAEQGAIADRLAVAEKGDWKNMSLEEKRASYYIAYGEHGARNPKDPNLTKAVMAYSSVFVLVAFGMYAWWQTQKPVVRTMTPEWKAAEDARAIELQQNPFQGAYAEELKKQNK</sequence>
<dbReference type="InterPro" id="IPR036639">
    <property type="entry name" value="Cyt_c_oxidase_su4_sf"/>
</dbReference>
<evidence type="ECO:0000256" key="10">
    <source>
        <dbReference type="SAM" id="Phobius"/>
    </source>
</evidence>
<dbReference type="GO" id="GO:0045277">
    <property type="term" value="C:respiratory chain complex IV"/>
    <property type="evidence" value="ECO:0007669"/>
    <property type="project" value="InterPro"/>
</dbReference>
<evidence type="ECO:0000256" key="1">
    <source>
        <dbReference type="ARBA" id="ARBA00004434"/>
    </source>
</evidence>
<dbReference type="AlphaFoldDB" id="A0A507FD30"/>
<dbReference type="GO" id="GO:0005743">
    <property type="term" value="C:mitochondrial inner membrane"/>
    <property type="evidence" value="ECO:0007669"/>
    <property type="project" value="UniProtKB-SubCell"/>
</dbReference>
<dbReference type="STRING" id="246404.A0A507FD30"/>
<comment type="caution">
    <text evidence="11">The sequence shown here is derived from an EMBL/GenBank/DDBJ whole genome shotgun (WGS) entry which is preliminary data.</text>
</comment>
<gene>
    <name evidence="11" type="ORF">CcCBS67573_g04493</name>
</gene>
<keyword evidence="7" id="KW-0560">Oxidoreductase</keyword>
<evidence type="ECO:0000313" key="12">
    <source>
        <dbReference type="Proteomes" id="UP000320333"/>
    </source>
</evidence>
<keyword evidence="6 10" id="KW-1133">Transmembrane helix</keyword>
<dbReference type="Gene3D" id="1.10.442.10">
    <property type="entry name" value="Cytochrome c oxidase subunit IV"/>
    <property type="match status" value="1"/>
</dbReference>
<keyword evidence="4" id="KW-0999">Mitochondrion inner membrane</keyword>
<evidence type="ECO:0000256" key="5">
    <source>
        <dbReference type="ARBA" id="ARBA00022946"/>
    </source>
</evidence>
<dbReference type="PANTHER" id="PTHR10707:SF10">
    <property type="entry name" value="CYTOCHROME C OXIDASE SUBUNIT 4"/>
    <property type="match status" value="1"/>
</dbReference>
<keyword evidence="12" id="KW-1185">Reference proteome</keyword>
<comment type="similarity">
    <text evidence="2">Belongs to the cytochrome c oxidase IV family.</text>
</comment>
<evidence type="ECO:0000256" key="6">
    <source>
        <dbReference type="ARBA" id="ARBA00022989"/>
    </source>
</evidence>
<evidence type="ECO:0000256" key="7">
    <source>
        <dbReference type="ARBA" id="ARBA00023002"/>
    </source>
</evidence>
<evidence type="ECO:0000256" key="9">
    <source>
        <dbReference type="ARBA" id="ARBA00023136"/>
    </source>
</evidence>
<accession>A0A507FD30</accession>
<dbReference type="OrthoDB" id="186013at2759"/>
<evidence type="ECO:0000313" key="11">
    <source>
        <dbReference type="EMBL" id="TPX74251.1"/>
    </source>
</evidence>
<comment type="subcellular location">
    <subcellularLocation>
        <location evidence="1">Mitochondrion inner membrane</location>
        <topology evidence="1">Single-pass membrane protein</topology>
    </subcellularLocation>
</comment>
<evidence type="ECO:0000256" key="8">
    <source>
        <dbReference type="ARBA" id="ARBA00023128"/>
    </source>
</evidence>
<proteinExistence type="inferred from homology"/>
<dbReference type="GO" id="GO:0006123">
    <property type="term" value="P:mitochondrial electron transport, cytochrome c to oxygen"/>
    <property type="evidence" value="ECO:0007669"/>
    <property type="project" value="InterPro"/>
</dbReference>